<keyword evidence="3" id="KW-1185">Reference proteome</keyword>
<evidence type="ECO:0000313" key="2">
    <source>
        <dbReference type="EMBL" id="QTA85804.1"/>
    </source>
</evidence>
<proteinExistence type="predicted"/>
<protein>
    <recommendedName>
        <fullName evidence="1">DUF6883 domain-containing protein</fullName>
    </recommendedName>
</protein>
<feature type="domain" description="DUF6883" evidence="1">
    <location>
        <begin position="2"/>
        <end position="113"/>
    </location>
</feature>
<dbReference type="RefSeq" id="WP_207681705.1">
    <property type="nucleotide sequence ID" value="NZ_CP061800.1"/>
</dbReference>
<organism evidence="2 3">
    <name type="scientific">Desulfonema magnum</name>
    <dbReference type="NCBI Taxonomy" id="45655"/>
    <lineage>
        <taxon>Bacteria</taxon>
        <taxon>Pseudomonadati</taxon>
        <taxon>Thermodesulfobacteriota</taxon>
        <taxon>Desulfobacteria</taxon>
        <taxon>Desulfobacterales</taxon>
        <taxon>Desulfococcaceae</taxon>
        <taxon>Desulfonema</taxon>
    </lineage>
</organism>
<dbReference type="InterPro" id="IPR049250">
    <property type="entry name" value="DUF6883"/>
</dbReference>
<evidence type="ECO:0000313" key="3">
    <source>
        <dbReference type="Proteomes" id="UP000663722"/>
    </source>
</evidence>
<evidence type="ECO:0000259" key="1">
    <source>
        <dbReference type="Pfam" id="PF21814"/>
    </source>
</evidence>
<sequence length="115" mass="13238">MKLADIADSIRIDPRKLTHYVLDPDSPHGRHKAVLFEKLLGFTKENYRDLIRQLEGGAMKAEITFHSEDRFGKRYTADIPVKGTEGRHAVIRTGWITVPESREAHLVTLYVRKKI</sequence>
<name>A0A975BHF4_9BACT</name>
<dbReference type="KEGG" id="dmm:dnm_018190"/>
<dbReference type="EMBL" id="CP061800">
    <property type="protein sequence ID" value="QTA85804.1"/>
    <property type="molecule type" value="Genomic_DNA"/>
</dbReference>
<gene>
    <name evidence="2" type="ORF">dnm_018190</name>
</gene>
<dbReference type="Pfam" id="PF21814">
    <property type="entry name" value="DUF6883"/>
    <property type="match status" value="1"/>
</dbReference>
<accession>A0A975BHF4</accession>
<dbReference type="AlphaFoldDB" id="A0A975BHF4"/>
<dbReference type="Proteomes" id="UP000663722">
    <property type="component" value="Chromosome"/>
</dbReference>
<reference evidence="2" key="1">
    <citation type="journal article" date="2021" name="Microb. Physiol.">
        <title>Proteogenomic Insights into the Physiology of Marine, Sulfate-Reducing, Filamentous Desulfonema limicola and Desulfonema magnum.</title>
        <authorList>
            <person name="Schnaars V."/>
            <person name="Wohlbrand L."/>
            <person name="Scheve S."/>
            <person name="Hinrichs C."/>
            <person name="Reinhardt R."/>
            <person name="Rabus R."/>
        </authorList>
    </citation>
    <scope>NUCLEOTIDE SEQUENCE</scope>
    <source>
        <strain evidence="2">4be13</strain>
    </source>
</reference>